<dbReference type="PROSITE" id="PS50263">
    <property type="entry name" value="CN_HYDROLASE"/>
    <property type="match status" value="1"/>
</dbReference>
<dbReference type="GO" id="GO:0006107">
    <property type="term" value="P:oxaloacetate metabolic process"/>
    <property type="evidence" value="ECO:0007669"/>
    <property type="project" value="TreeGrafter"/>
</dbReference>
<dbReference type="GO" id="GO:0050152">
    <property type="term" value="F:omega-amidase activity"/>
    <property type="evidence" value="ECO:0007669"/>
    <property type="project" value="UniProtKB-EC"/>
</dbReference>
<reference evidence="7 8" key="1">
    <citation type="submission" date="2015-01" db="EMBL/GenBank/DDBJ databases">
        <title>Evolution of Trichinella species and genotypes.</title>
        <authorList>
            <person name="Korhonen P.K."/>
            <person name="Edoardo P."/>
            <person name="Giuseppe L.R."/>
            <person name="Gasser R.B."/>
        </authorList>
    </citation>
    <scope>NUCLEOTIDE SEQUENCE [LARGE SCALE GENOMIC DNA]</scope>
    <source>
        <strain evidence="7">ISS176</strain>
    </source>
</reference>
<dbReference type="CDD" id="cd07572">
    <property type="entry name" value="nit"/>
    <property type="match status" value="1"/>
</dbReference>
<dbReference type="EC" id="3.5.1.3" evidence="3"/>
<evidence type="ECO:0000313" key="7">
    <source>
        <dbReference type="EMBL" id="KRZ30446.1"/>
    </source>
</evidence>
<evidence type="ECO:0000256" key="2">
    <source>
        <dbReference type="ARBA" id="ARBA00036637"/>
    </source>
</evidence>
<sequence length="301" mass="33997">MSVILIYLQLGLGSFRYIMSRVFRLALIQHLVSADKNDNLLRIGEKIAEAARAGAKMVLLPECFNSPFGHEYFPKYAEFLQDGPTVKQLSNFAKQNDVYIIGGSMPELLNGGFYNSCPLINSDGKLAGTYHKMHLFDVDLPNVLQFKESDIISPGNHPVVFTTEFCKIGIGICYDVRFSELAYLYEEEDCKLLVYPSAFSKATGRLHWELLARSRAAENQCYVAMCSPARDETCAFPAWGYSIVTNPLGEIECMAKESEEIVYADINLKKVDDVRKAMPLMKHRRHDVYHTISCVPVKYCC</sequence>
<dbReference type="AlphaFoldDB" id="A0A0V1J676"/>
<dbReference type="InterPro" id="IPR003010">
    <property type="entry name" value="C-N_Hydrolase"/>
</dbReference>
<name>A0A0V1J676_TRIPS</name>
<accession>A0A0V1J676</accession>
<organism evidence="7 8">
    <name type="scientific">Trichinella pseudospiralis</name>
    <name type="common">Parasitic roundworm</name>
    <dbReference type="NCBI Taxonomy" id="6337"/>
    <lineage>
        <taxon>Eukaryota</taxon>
        <taxon>Metazoa</taxon>
        <taxon>Ecdysozoa</taxon>
        <taxon>Nematoda</taxon>
        <taxon>Enoplea</taxon>
        <taxon>Dorylaimia</taxon>
        <taxon>Trichinellida</taxon>
        <taxon>Trichinellidae</taxon>
        <taxon>Trichinella</taxon>
    </lineage>
</organism>
<evidence type="ECO:0000256" key="1">
    <source>
        <dbReference type="ARBA" id="ARBA00022801"/>
    </source>
</evidence>
<comment type="catalytic activity">
    <reaction evidence="2">
        <text>2-oxoglutaramate + H2O = 2-oxoglutarate + NH4(+)</text>
        <dbReference type="Rhea" id="RHEA:32963"/>
        <dbReference type="ChEBI" id="CHEBI:15377"/>
        <dbReference type="ChEBI" id="CHEBI:16769"/>
        <dbReference type="ChEBI" id="CHEBI:16810"/>
        <dbReference type="ChEBI" id="CHEBI:28938"/>
        <dbReference type="EC" id="3.5.1.3"/>
    </reaction>
    <physiologicalReaction direction="left-to-right" evidence="2">
        <dbReference type="Rhea" id="RHEA:32964"/>
    </physiologicalReaction>
</comment>
<dbReference type="Proteomes" id="UP000054826">
    <property type="component" value="Unassembled WGS sequence"/>
</dbReference>
<proteinExistence type="predicted"/>
<dbReference type="Pfam" id="PF00795">
    <property type="entry name" value="CN_hydrolase"/>
    <property type="match status" value="1"/>
</dbReference>
<evidence type="ECO:0000256" key="3">
    <source>
        <dbReference type="ARBA" id="ARBA00039118"/>
    </source>
</evidence>
<comment type="caution">
    <text evidence="7">The sequence shown here is derived from an EMBL/GenBank/DDBJ whole genome shotgun (WGS) entry which is preliminary data.</text>
</comment>
<dbReference type="InterPro" id="IPR036526">
    <property type="entry name" value="C-N_Hydrolase_sf"/>
</dbReference>
<protein>
    <recommendedName>
        <fullName evidence="3">omega-amidase</fullName>
        <ecNumber evidence="3">3.5.1.3</ecNumber>
    </recommendedName>
    <alternativeName>
        <fullName evidence="4">Nitrilase homolog 2</fullName>
    </alternativeName>
</protein>
<keyword evidence="1" id="KW-0378">Hydrolase</keyword>
<evidence type="ECO:0000313" key="8">
    <source>
        <dbReference type="Proteomes" id="UP000054826"/>
    </source>
</evidence>
<dbReference type="PANTHER" id="PTHR23088:SF30">
    <property type="entry name" value="OMEGA-AMIDASE NIT2"/>
    <property type="match status" value="1"/>
</dbReference>
<dbReference type="InterPro" id="IPR045254">
    <property type="entry name" value="Nit1/2_C-N_Hydrolase"/>
</dbReference>
<gene>
    <name evidence="7" type="primary">Nit2</name>
    <name evidence="7" type="ORF">T4C_9628</name>
</gene>
<dbReference type="GO" id="GO:0006528">
    <property type="term" value="P:asparagine metabolic process"/>
    <property type="evidence" value="ECO:0007669"/>
    <property type="project" value="TreeGrafter"/>
</dbReference>
<evidence type="ECO:0000259" key="6">
    <source>
        <dbReference type="PROSITE" id="PS50263"/>
    </source>
</evidence>
<dbReference type="EMBL" id="JYDV01000129">
    <property type="protein sequence ID" value="KRZ30446.1"/>
    <property type="molecule type" value="Genomic_DNA"/>
</dbReference>
<evidence type="ECO:0000256" key="4">
    <source>
        <dbReference type="ARBA" id="ARBA00041576"/>
    </source>
</evidence>
<feature type="domain" description="CN hydrolase" evidence="6">
    <location>
        <begin position="23"/>
        <end position="268"/>
    </location>
</feature>
<dbReference type="GO" id="GO:0006541">
    <property type="term" value="P:glutamine metabolic process"/>
    <property type="evidence" value="ECO:0007669"/>
    <property type="project" value="TreeGrafter"/>
</dbReference>
<evidence type="ECO:0000256" key="5">
    <source>
        <dbReference type="ARBA" id="ARBA00048745"/>
    </source>
</evidence>
<dbReference type="GO" id="GO:0005739">
    <property type="term" value="C:mitochondrion"/>
    <property type="evidence" value="ECO:0007669"/>
    <property type="project" value="TreeGrafter"/>
</dbReference>
<dbReference type="PANTHER" id="PTHR23088">
    <property type="entry name" value="NITRILASE-RELATED"/>
    <property type="match status" value="1"/>
</dbReference>
<dbReference type="SUPFAM" id="SSF56317">
    <property type="entry name" value="Carbon-nitrogen hydrolase"/>
    <property type="match status" value="1"/>
</dbReference>
<comment type="catalytic activity">
    <reaction evidence="5">
        <text>2-oxosuccinamate + H2O = oxaloacetate + NH4(+)</text>
        <dbReference type="Rhea" id="RHEA:59412"/>
        <dbReference type="ChEBI" id="CHEBI:15377"/>
        <dbReference type="ChEBI" id="CHEBI:16452"/>
        <dbReference type="ChEBI" id="CHEBI:28938"/>
        <dbReference type="ChEBI" id="CHEBI:57735"/>
        <dbReference type="EC" id="3.5.1.3"/>
    </reaction>
    <physiologicalReaction direction="left-to-right" evidence="5">
        <dbReference type="Rhea" id="RHEA:59413"/>
    </physiologicalReaction>
</comment>
<dbReference type="Gene3D" id="3.60.110.10">
    <property type="entry name" value="Carbon-nitrogen hydrolase"/>
    <property type="match status" value="1"/>
</dbReference>